<name>A0A6A7AY24_9PLEO</name>
<evidence type="ECO:0000256" key="1">
    <source>
        <dbReference type="SAM" id="MobiDB-lite"/>
    </source>
</evidence>
<evidence type="ECO:0000313" key="2">
    <source>
        <dbReference type="EMBL" id="KAF2848022.1"/>
    </source>
</evidence>
<accession>A0A6A7AY24</accession>
<gene>
    <name evidence="2" type="ORF">T440DRAFT_470609</name>
</gene>
<feature type="compositionally biased region" description="Basic and acidic residues" evidence="1">
    <location>
        <begin position="40"/>
        <end position="49"/>
    </location>
</feature>
<feature type="compositionally biased region" description="Basic and acidic residues" evidence="1">
    <location>
        <begin position="1"/>
        <end position="11"/>
    </location>
</feature>
<protein>
    <submittedName>
        <fullName evidence="2">Uncharacterized protein</fullName>
    </submittedName>
</protein>
<feature type="region of interest" description="Disordered" evidence="1">
    <location>
        <begin position="1"/>
        <end position="66"/>
    </location>
</feature>
<feature type="compositionally biased region" description="Acidic residues" evidence="1">
    <location>
        <begin position="18"/>
        <end position="39"/>
    </location>
</feature>
<keyword evidence="3" id="KW-1185">Reference proteome</keyword>
<sequence length="99" mass="11582">MQLDYEGRDRAWSAGISELDELEMQEEYEEESGEEEDEEGKEHDQRQHASENMASDQPEDLDSGTATFMHMSRKTMRQKKEIACRKRMYPVNGQPSFAF</sequence>
<proteinExistence type="predicted"/>
<dbReference type="Proteomes" id="UP000799423">
    <property type="component" value="Unassembled WGS sequence"/>
</dbReference>
<reference evidence="2" key="1">
    <citation type="submission" date="2020-01" db="EMBL/GenBank/DDBJ databases">
        <authorList>
            <consortium name="DOE Joint Genome Institute"/>
            <person name="Haridas S."/>
            <person name="Albert R."/>
            <person name="Binder M."/>
            <person name="Bloem J."/>
            <person name="Labutti K."/>
            <person name="Salamov A."/>
            <person name="Andreopoulos B."/>
            <person name="Baker S.E."/>
            <person name="Barry K."/>
            <person name="Bills G."/>
            <person name="Bluhm B.H."/>
            <person name="Cannon C."/>
            <person name="Castanera R."/>
            <person name="Culley D.E."/>
            <person name="Daum C."/>
            <person name="Ezra D."/>
            <person name="Gonzalez J.B."/>
            <person name="Henrissat B."/>
            <person name="Kuo A."/>
            <person name="Liang C."/>
            <person name="Lipzen A."/>
            <person name="Lutzoni F."/>
            <person name="Magnuson J."/>
            <person name="Mondo S."/>
            <person name="Nolan M."/>
            <person name="Ohm R."/>
            <person name="Pangilinan J."/>
            <person name="Park H.-J."/>
            <person name="Ramirez L."/>
            <person name="Alfaro M."/>
            <person name="Sun H."/>
            <person name="Tritt A."/>
            <person name="Yoshinaga Y."/>
            <person name="Zwiers L.-H."/>
            <person name="Turgeon B.G."/>
            <person name="Goodwin S.B."/>
            <person name="Spatafora J.W."/>
            <person name="Crous P.W."/>
            <person name="Grigoriev I.V."/>
        </authorList>
    </citation>
    <scope>NUCLEOTIDE SEQUENCE</scope>
    <source>
        <strain evidence="2">IPT5</strain>
    </source>
</reference>
<evidence type="ECO:0000313" key="3">
    <source>
        <dbReference type="Proteomes" id="UP000799423"/>
    </source>
</evidence>
<dbReference type="EMBL" id="MU006321">
    <property type="protein sequence ID" value="KAF2848022.1"/>
    <property type="molecule type" value="Genomic_DNA"/>
</dbReference>
<organism evidence="2 3">
    <name type="scientific">Plenodomus tracheiphilus IPT5</name>
    <dbReference type="NCBI Taxonomy" id="1408161"/>
    <lineage>
        <taxon>Eukaryota</taxon>
        <taxon>Fungi</taxon>
        <taxon>Dikarya</taxon>
        <taxon>Ascomycota</taxon>
        <taxon>Pezizomycotina</taxon>
        <taxon>Dothideomycetes</taxon>
        <taxon>Pleosporomycetidae</taxon>
        <taxon>Pleosporales</taxon>
        <taxon>Pleosporineae</taxon>
        <taxon>Leptosphaeriaceae</taxon>
        <taxon>Plenodomus</taxon>
    </lineage>
</organism>
<dbReference type="AlphaFoldDB" id="A0A6A7AY24"/>